<dbReference type="InterPro" id="IPR049179">
    <property type="entry name" value="T2SSK_SAM-like_2nd"/>
</dbReference>
<reference evidence="13 14" key="1">
    <citation type="submission" date="2020-11" db="EMBL/GenBank/DDBJ databases">
        <title>Genome seq and assembly of Sphingosinicella sp.</title>
        <authorList>
            <person name="Chhetri G."/>
        </authorList>
    </citation>
    <scope>NUCLEOTIDE SEQUENCE [LARGE SCALE GENOMIC DNA]</scope>
    <source>
        <strain evidence="13 14">UDD2</strain>
    </source>
</reference>
<dbReference type="SUPFAM" id="SSF158544">
    <property type="entry name" value="GspK insert domain-like"/>
    <property type="match status" value="2"/>
</dbReference>
<keyword evidence="14" id="KW-1185">Reference proteome</keyword>
<evidence type="ECO:0000256" key="4">
    <source>
        <dbReference type="ARBA" id="ARBA00022475"/>
    </source>
</evidence>
<evidence type="ECO:0000313" key="13">
    <source>
        <dbReference type="EMBL" id="QPQ53996.1"/>
    </source>
</evidence>
<evidence type="ECO:0000256" key="7">
    <source>
        <dbReference type="ARBA" id="ARBA00022927"/>
    </source>
</evidence>
<dbReference type="InterPro" id="IPR045584">
    <property type="entry name" value="Pilin-like"/>
</dbReference>
<dbReference type="InterPro" id="IPR005628">
    <property type="entry name" value="GspK"/>
</dbReference>
<evidence type="ECO:0000256" key="8">
    <source>
        <dbReference type="ARBA" id="ARBA00022989"/>
    </source>
</evidence>
<evidence type="ECO:0000256" key="6">
    <source>
        <dbReference type="ARBA" id="ARBA00022692"/>
    </source>
</evidence>
<dbReference type="GO" id="GO:0009306">
    <property type="term" value="P:protein secretion"/>
    <property type="evidence" value="ECO:0007669"/>
    <property type="project" value="InterPro"/>
</dbReference>
<dbReference type="Gene3D" id="3.30.1300.30">
    <property type="entry name" value="GSPII I/J protein-like"/>
    <property type="match status" value="1"/>
</dbReference>
<evidence type="ECO:0000259" key="12">
    <source>
        <dbReference type="Pfam" id="PF21687"/>
    </source>
</evidence>
<evidence type="ECO:0000256" key="10">
    <source>
        <dbReference type="PIRNR" id="PIRNR002786"/>
    </source>
</evidence>
<dbReference type="EMBL" id="CP065592">
    <property type="protein sequence ID" value="QPQ53996.1"/>
    <property type="molecule type" value="Genomic_DNA"/>
</dbReference>
<dbReference type="Gene3D" id="1.10.40.60">
    <property type="entry name" value="EpsJ-like"/>
    <property type="match status" value="2"/>
</dbReference>
<evidence type="ECO:0000256" key="1">
    <source>
        <dbReference type="ARBA" id="ARBA00004533"/>
    </source>
</evidence>
<dbReference type="SUPFAM" id="SSF54523">
    <property type="entry name" value="Pili subunits"/>
    <property type="match status" value="1"/>
</dbReference>
<comment type="subcellular location">
    <subcellularLocation>
        <location evidence="1 10">Cell inner membrane</location>
    </subcellularLocation>
</comment>
<dbReference type="InterPro" id="IPR049031">
    <property type="entry name" value="T2SSK_SAM-like_1st"/>
</dbReference>
<dbReference type="PIRSF" id="PIRSF002786">
    <property type="entry name" value="XcpX"/>
    <property type="match status" value="1"/>
</dbReference>
<dbReference type="PANTHER" id="PTHR38831:SF1">
    <property type="entry name" value="TYPE II SECRETION SYSTEM PROTEIN K-RELATED"/>
    <property type="match status" value="1"/>
</dbReference>
<keyword evidence="7" id="KW-0653">Protein transport</keyword>
<accession>A0A7T2LL14</accession>
<keyword evidence="6" id="KW-0812">Transmembrane</keyword>
<keyword evidence="5 10" id="KW-0997">Cell inner membrane</keyword>
<feature type="domain" description="T2SS protein K first SAM-like" evidence="12">
    <location>
        <begin position="107"/>
        <end position="218"/>
    </location>
</feature>
<keyword evidence="8" id="KW-1133">Transmembrane helix</keyword>
<dbReference type="Proteomes" id="UP000594873">
    <property type="component" value="Chromosome"/>
</dbReference>
<comment type="similarity">
    <text evidence="2 10">Belongs to the GSP K family.</text>
</comment>
<evidence type="ECO:0000313" key="14">
    <source>
        <dbReference type="Proteomes" id="UP000594873"/>
    </source>
</evidence>
<dbReference type="Pfam" id="PF03934">
    <property type="entry name" value="T2SSK"/>
    <property type="match status" value="1"/>
</dbReference>
<keyword evidence="3 10" id="KW-0813">Transport</keyword>
<name>A0A7T2LL14_9SPHN</name>
<evidence type="ECO:0000256" key="2">
    <source>
        <dbReference type="ARBA" id="ARBA00007246"/>
    </source>
</evidence>
<dbReference type="PANTHER" id="PTHR38831">
    <property type="entry name" value="TYPE II SECRETION SYSTEM PROTEIN K"/>
    <property type="match status" value="1"/>
</dbReference>
<organism evidence="13 14">
    <name type="scientific">Allosphingosinicella flava</name>
    <dbReference type="NCBI Taxonomy" id="2771430"/>
    <lineage>
        <taxon>Bacteria</taxon>
        <taxon>Pseudomonadati</taxon>
        <taxon>Pseudomonadota</taxon>
        <taxon>Alphaproteobacteria</taxon>
        <taxon>Sphingomonadales</taxon>
        <taxon>Sphingomonadaceae</taxon>
        <taxon>Allosphingosinicella</taxon>
    </lineage>
</organism>
<dbReference type="AlphaFoldDB" id="A0A7T2LL14"/>
<dbReference type="Pfam" id="PF21687">
    <property type="entry name" value="T2SSK_1st"/>
    <property type="match status" value="1"/>
</dbReference>
<dbReference type="RefSeq" id="WP_200970528.1">
    <property type="nucleotide sequence ID" value="NZ_CP065592.1"/>
</dbReference>
<dbReference type="NCBIfam" id="NF037980">
    <property type="entry name" value="T2SS_GspK"/>
    <property type="match status" value="1"/>
</dbReference>
<evidence type="ECO:0000259" key="11">
    <source>
        <dbReference type="Pfam" id="PF03934"/>
    </source>
</evidence>
<protein>
    <recommendedName>
        <fullName evidence="10">Type II secretion system protein K</fullName>
    </recommendedName>
</protein>
<gene>
    <name evidence="13" type="primary">gspK</name>
    <name evidence="13" type="ORF">IC614_06330</name>
</gene>
<evidence type="ECO:0000256" key="9">
    <source>
        <dbReference type="ARBA" id="ARBA00023136"/>
    </source>
</evidence>
<dbReference type="KEGG" id="sflv:IC614_06330"/>
<proteinExistence type="inferred from homology"/>
<dbReference type="GO" id="GO:0005886">
    <property type="term" value="C:plasma membrane"/>
    <property type="evidence" value="ECO:0007669"/>
    <property type="project" value="UniProtKB-SubCell"/>
</dbReference>
<feature type="domain" description="T2SS protein K second SAM-like" evidence="11">
    <location>
        <begin position="224"/>
        <end position="278"/>
    </location>
</feature>
<evidence type="ECO:0000256" key="3">
    <source>
        <dbReference type="ARBA" id="ARBA00022448"/>
    </source>
</evidence>
<keyword evidence="4 10" id="KW-1003">Cell membrane</keyword>
<evidence type="ECO:0000256" key="5">
    <source>
        <dbReference type="ARBA" id="ARBA00022519"/>
    </source>
</evidence>
<keyword evidence="9 10" id="KW-0472">Membrane</keyword>
<dbReference type="InterPro" id="IPR038072">
    <property type="entry name" value="GspK_central_sf"/>
</dbReference>
<sequence length="331" mass="35269">MRRFRPSQRERGAALLTVLLLVAVMGAIAVVALERMRLATRLAMNSVALDQARQFAIGVEGLMTLAMNDLLAASPDATLPNGWQDTTRQIPLPGGGMAEARAADGGNCFNLNSLATAPEQGGDLIANPIAIAQFAGLMQVLDVPQGIAVRIADGAADWVDADTAAQPQGAEDNVYRQSAQPYRAANAPFADKSELRAVAGVTAEAYDRVRPFVCALPTHDLSPINVNTLKPEQAPLLAMLAPEQIPVDRALQALAARPAGGWASIGDFWTRTILNGVMLPTQVQGQPGVKSQWFALDVTVRLGEAEVREAALVDAREKPARIVARRWGDDE</sequence>